<evidence type="ECO:0000313" key="1">
    <source>
        <dbReference type="EMBL" id="QUS47022.1"/>
    </source>
</evidence>
<dbReference type="RefSeq" id="WP_219827562.1">
    <property type="nucleotide sequence ID" value="NZ_CP043765.1"/>
</dbReference>
<organism evidence="1">
    <name type="scientific">Salmonella enterica subsp. enterica serovar Dessau</name>
    <dbReference type="NCBI Taxonomy" id="2564349"/>
    <lineage>
        <taxon>Bacteria</taxon>
        <taxon>Pseudomonadati</taxon>
        <taxon>Pseudomonadota</taxon>
        <taxon>Gammaproteobacteria</taxon>
        <taxon>Enterobacterales</taxon>
        <taxon>Enterobacteriaceae</taxon>
        <taxon>Salmonella</taxon>
    </lineage>
</organism>
<protein>
    <submittedName>
        <fullName evidence="1">Uncharacterized protein</fullName>
    </submittedName>
</protein>
<dbReference type="EMBL" id="CP043765">
    <property type="protein sequence ID" value="QUS47022.1"/>
    <property type="molecule type" value="Genomic_DNA"/>
</dbReference>
<gene>
    <name evidence="1" type="ORF">F1331_24540</name>
</gene>
<name>A0A8E5IMJ4_SALET</name>
<accession>A0A8E5IMJ4</accession>
<dbReference type="AlphaFoldDB" id="A0A8E5IMJ4"/>
<proteinExistence type="predicted"/>
<reference evidence="1" key="1">
    <citation type="submission" date="2019-09" db="EMBL/GenBank/DDBJ databases">
        <title>Characterization of Mobilized Colistin Resistance Gene mcr-9 Carrying Colisitin Resistant Salmonella enterica serotype Senftenberg ST14.</title>
        <authorList>
            <person name="Cha M.-H."/>
            <person name="Woo G.-J."/>
        </authorList>
    </citation>
    <scope>NUCLEOTIDE SEQUENCE</scope>
    <source>
        <strain evidence="1">KUFSE-SAL0043</strain>
    </source>
</reference>
<sequence>MRKHRVTLPDGRVVALARIALHAARVVVPSATGERLVAEAPIPDVLARAWSALGGVAEAWDTAVRCELER</sequence>